<evidence type="ECO:0000256" key="6">
    <source>
        <dbReference type="ARBA" id="ARBA00023242"/>
    </source>
</evidence>
<dbReference type="GO" id="GO:0005634">
    <property type="term" value="C:nucleus"/>
    <property type="evidence" value="ECO:0007669"/>
    <property type="project" value="UniProtKB-SubCell"/>
</dbReference>
<name>A0A1B1E4M0_9APIC</name>
<evidence type="ECO:0000256" key="2">
    <source>
        <dbReference type="ARBA" id="ARBA00004186"/>
    </source>
</evidence>
<evidence type="ECO:0000259" key="8">
    <source>
        <dbReference type="Pfam" id="PF03941"/>
    </source>
</evidence>
<evidence type="ECO:0000256" key="4">
    <source>
        <dbReference type="ARBA" id="ARBA00022490"/>
    </source>
</evidence>
<proteinExistence type="inferred from homology"/>
<evidence type="ECO:0000256" key="5">
    <source>
        <dbReference type="ARBA" id="ARBA00023212"/>
    </source>
</evidence>
<keyword evidence="6" id="KW-0539">Nucleus</keyword>
<feature type="compositionally biased region" description="Basic and acidic residues" evidence="7">
    <location>
        <begin position="123"/>
        <end position="143"/>
    </location>
</feature>
<evidence type="ECO:0000256" key="3">
    <source>
        <dbReference type="ARBA" id="ARBA00010042"/>
    </source>
</evidence>
<dbReference type="AlphaFoldDB" id="A0A1B1E4M0"/>
<sequence>MVRTHRLGKICTHANLVAKVKVGAQGKSTKREKKKKKKKEQLKRDNNLAAFDYRKYYERVNKWNEKRRAYTKTENYGGEKKVTINKVGNKKRSKREGKKSQKRKYEVSQCLSIHQRKNNRTGANEKDLCRPKREGDPISKWAKEGQSSVNSCGSGNCGGKNNQAGREKEIAPPCGNNVNHEVGQVGQVEEDQMDECTNEKGNRYNDACDALMVKHEENSFSPFICTSEHKSHKQDQVGKTSNMHNNARSNETIVENEEKMAYSNKTITDSFEDVVSLSLRASNGEILDDSQFSGDYFGGDHANWNELNGDYNKFLHKPTILMKPNEPNSHTCRPPIEKPNACIIGRQTEKGTPKTSIYNERIQFEVSDPGRNSHEEDILSRPLKMHEPFCTPNGENNSDHSGGYPNTFTSYYQENDATYEGIHRSSYWGSCDRLSSSFSHRYYKWPPLSIKNPFAFIYKSAKFFGHVQEAFKKRTTREAQPHTTTTINVHAKRKKIYTKEEHIGKLAISKKDLLFNFDMDKFKSEENSSLHIWKGSTSKVKAASKRCSWRENKMKGDLTKQLGVTPPQERLLKRLSSVEELHRCDTDEEGIREERKTPIMSIVQSTPEHDERVNLPKRHKTGLEEKEEKPMNKHKRLIDVGKKDTDRNFDIFLSLFMKHEKKEEFLFCLICDEELTENSIFFQNCIKPMLDEYRRSKFEKVKKEKDTSPDASISDIHINKIILEIMIPSIKKKYLKYVSELYDKMEPTPNDDINGSDELQKEVLEINEKMENLNIKSLDKHSTDVHIKEASRYEKKIKLIEKPKWSDEENLKKLLLKQQNYNPFTIFGTSIKEVHLEEVFTLDVYNNYVTNEDRFRNKILYDLYVGKYIQNLYQKIDFHEWTFVLDSLKKQWKYFTNLECNMFLDPLLLEEILWYIDENKMYKDKSEEMYTYEYCFCPTPDPAKEMNMNDVKHFATSMADRYTLHQNVKYKKLSLNEERSSPHKTLILKYDDVNVDQDVLTYAGRQKDKLTKEALLFNVPRPSSTFYYDSDFFENKIKKHMFRKKVKHCKGNLDVNSPSGKGEEPFTIKYKSKKWTSQKFFDNFFSNYYLYNFDRSNRTYNSII</sequence>
<comment type="subcellular location">
    <subcellularLocation>
        <location evidence="2">Cytoplasm</location>
        <location evidence="2">Cytoskeleton</location>
        <location evidence="2">Spindle</location>
    </subcellularLocation>
    <subcellularLocation>
        <location evidence="1">Nucleus</location>
    </subcellularLocation>
</comment>
<feature type="region of interest" description="Disordered" evidence="7">
    <location>
        <begin position="23"/>
        <end position="46"/>
    </location>
</feature>
<gene>
    <name evidence="9" type="ORF">PCOAH_00041820</name>
</gene>
<organism evidence="9 10">
    <name type="scientific">Plasmodium coatneyi</name>
    <dbReference type="NCBI Taxonomy" id="208452"/>
    <lineage>
        <taxon>Eukaryota</taxon>
        <taxon>Sar</taxon>
        <taxon>Alveolata</taxon>
        <taxon>Apicomplexa</taxon>
        <taxon>Aconoidasida</taxon>
        <taxon>Haemosporida</taxon>
        <taxon>Plasmodiidae</taxon>
        <taxon>Plasmodium</taxon>
    </lineage>
</organism>
<dbReference type="Proteomes" id="UP000092716">
    <property type="component" value="Chromosome 12"/>
</dbReference>
<dbReference type="VEuPathDB" id="PlasmoDB:PCOAH_00041820"/>
<comment type="similarity">
    <text evidence="3">Belongs to the INCENP family.</text>
</comment>
<reference evidence="10" key="1">
    <citation type="submission" date="2016-06" db="EMBL/GenBank/DDBJ databases">
        <title>First high quality genome sequence of Plasmodium coatneyi using continuous long reads from single molecule, real-time sequencing.</title>
        <authorList>
            <person name="Chien J.-T."/>
            <person name="Pakala S.B."/>
            <person name="Geraldo J.A."/>
            <person name="Lapp S.A."/>
            <person name="Barnwell J.W."/>
            <person name="Kissinger J.C."/>
            <person name="Galinski M.R."/>
            <person name="Humphrey J.C."/>
        </authorList>
    </citation>
    <scope>NUCLEOTIDE SEQUENCE [LARGE SCALE GENOMIC DNA]</scope>
    <source>
        <strain evidence="10">Hackeri</strain>
    </source>
</reference>
<dbReference type="OrthoDB" id="339519at2759"/>
<evidence type="ECO:0000313" key="9">
    <source>
        <dbReference type="EMBL" id="ANQ09729.1"/>
    </source>
</evidence>
<evidence type="ECO:0000313" key="10">
    <source>
        <dbReference type="Proteomes" id="UP000092716"/>
    </source>
</evidence>
<dbReference type="EMBL" id="CP016250">
    <property type="protein sequence ID" value="ANQ09729.1"/>
    <property type="molecule type" value="Genomic_DNA"/>
</dbReference>
<evidence type="ECO:0000256" key="7">
    <source>
        <dbReference type="SAM" id="MobiDB-lite"/>
    </source>
</evidence>
<dbReference type="GeneID" id="30910913"/>
<dbReference type="KEGG" id="pcot:PCOAH_00041820"/>
<dbReference type="GO" id="GO:0005819">
    <property type="term" value="C:spindle"/>
    <property type="evidence" value="ECO:0007669"/>
    <property type="project" value="UniProtKB-SubCell"/>
</dbReference>
<feature type="domain" description="Inner centromere protein ARK-binding" evidence="8">
    <location>
        <begin position="803"/>
        <end position="840"/>
    </location>
</feature>
<keyword evidence="10" id="KW-1185">Reference proteome</keyword>
<evidence type="ECO:0000256" key="1">
    <source>
        <dbReference type="ARBA" id="ARBA00004123"/>
    </source>
</evidence>
<accession>A0A1B1E4M0</accession>
<keyword evidence="4" id="KW-0963">Cytoplasm</keyword>
<feature type="region of interest" description="Disordered" evidence="7">
    <location>
        <begin position="84"/>
        <end position="147"/>
    </location>
</feature>
<dbReference type="RefSeq" id="XP_019916424.1">
    <property type="nucleotide sequence ID" value="XM_020060969.1"/>
</dbReference>
<keyword evidence="5" id="KW-0206">Cytoskeleton</keyword>
<dbReference type="InterPro" id="IPR005635">
    <property type="entry name" value="Inner_centromere_prot_ARK-bd"/>
</dbReference>
<feature type="compositionally biased region" description="Basic residues" evidence="7">
    <location>
        <begin position="28"/>
        <end position="41"/>
    </location>
</feature>
<protein>
    <recommendedName>
        <fullName evidence="8">Inner centromere protein ARK-binding domain-containing protein</fullName>
    </recommendedName>
</protein>
<dbReference type="Pfam" id="PF03941">
    <property type="entry name" value="INCENP_ARK-bind"/>
    <property type="match status" value="1"/>
</dbReference>
<feature type="compositionally biased region" description="Basic residues" evidence="7">
    <location>
        <begin position="88"/>
        <end position="102"/>
    </location>
</feature>